<name>A0A5P1FEM9_ASPOF</name>
<accession>A0A5P1FEM9</accession>
<dbReference type="Gramene" id="ONK76552">
    <property type="protein sequence ID" value="ONK76552"/>
    <property type="gene ID" value="A4U43_C03F29460"/>
</dbReference>
<evidence type="ECO:0000313" key="1">
    <source>
        <dbReference type="EMBL" id="ONK76552.1"/>
    </source>
</evidence>
<protein>
    <submittedName>
        <fullName evidence="1">Uncharacterized protein</fullName>
    </submittedName>
</protein>
<keyword evidence="2" id="KW-1185">Reference proteome</keyword>
<dbReference type="Proteomes" id="UP000243459">
    <property type="component" value="Chromosome 3"/>
</dbReference>
<proteinExistence type="predicted"/>
<evidence type="ECO:0000313" key="2">
    <source>
        <dbReference type="Proteomes" id="UP000243459"/>
    </source>
</evidence>
<dbReference type="EMBL" id="CM007383">
    <property type="protein sequence ID" value="ONK76552.1"/>
    <property type="molecule type" value="Genomic_DNA"/>
</dbReference>
<dbReference type="AlphaFoldDB" id="A0A5P1FEM9"/>
<organism evidence="1 2">
    <name type="scientific">Asparagus officinalis</name>
    <name type="common">Garden asparagus</name>
    <dbReference type="NCBI Taxonomy" id="4686"/>
    <lineage>
        <taxon>Eukaryota</taxon>
        <taxon>Viridiplantae</taxon>
        <taxon>Streptophyta</taxon>
        <taxon>Embryophyta</taxon>
        <taxon>Tracheophyta</taxon>
        <taxon>Spermatophyta</taxon>
        <taxon>Magnoliopsida</taxon>
        <taxon>Liliopsida</taxon>
        <taxon>Asparagales</taxon>
        <taxon>Asparagaceae</taxon>
        <taxon>Asparagoideae</taxon>
        <taxon>Asparagus</taxon>
    </lineage>
</organism>
<reference evidence="2" key="1">
    <citation type="journal article" date="2017" name="Nat. Commun.">
        <title>The asparagus genome sheds light on the origin and evolution of a young Y chromosome.</title>
        <authorList>
            <person name="Harkess A."/>
            <person name="Zhou J."/>
            <person name="Xu C."/>
            <person name="Bowers J.E."/>
            <person name="Van der Hulst R."/>
            <person name="Ayyampalayam S."/>
            <person name="Mercati F."/>
            <person name="Riccardi P."/>
            <person name="McKain M.R."/>
            <person name="Kakrana A."/>
            <person name="Tang H."/>
            <person name="Ray J."/>
            <person name="Groenendijk J."/>
            <person name="Arikit S."/>
            <person name="Mathioni S.M."/>
            <person name="Nakano M."/>
            <person name="Shan H."/>
            <person name="Telgmann-Rauber A."/>
            <person name="Kanno A."/>
            <person name="Yue Z."/>
            <person name="Chen H."/>
            <person name="Li W."/>
            <person name="Chen Y."/>
            <person name="Xu X."/>
            <person name="Zhang Y."/>
            <person name="Luo S."/>
            <person name="Chen H."/>
            <person name="Gao J."/>
            <person name="Mao Z."/>
            <person name="Pires J.C."/>
            <person name="Luo M."/>
            <person name="Kudrna D."/>
            <person name="Wing R.A."/>
            <person name="Meyers B.C."/>
            <person name="Yi K."/>
            <person name="Kong H."/>
            <person name="Lavrijsen P."/>
            <person name="Sunseri F."/>
            <person name="Falavigna A."/>
            <person name="Ye Y."/>
            <person name="Leebens-Mack J.H."/>
            <person name="Chen G."/>
        </authorList>
    </citation>
    <scope>NUCLEOTIDE SEQUENCE [LARGE SCALE GENOMIC DNA]</scope>
    <source>
        <strain evidence="2">cv. DH0086</strain>
    </source>
</reference>
<sequence>MLSVVKGSSGRRGVGTRQIWAELEEGVYHRRTEEWAANRDGVGMRGWSLEVKEEAEVTTLDLVEGITTNGVEAFKEEGVAAATGMAAWSSELGVGGDGAGVGFEGELRGGGGGSLAGDDG</sequence>
<gene>
    <name evidence="1" type="ORF">A4U43_C03F29460</name>
</gene>